<keyword evidence="2" id="KW-0723">Serine/threonine-protein kinase</keyword>
<feature type="compositionally biased region" description="Low complexity" evidence="11">
    <location>
        <begin position="192"/>
        <end position="209"/>
    </location>
</feature>
<gene>
    <name evidence="15" type="primary">LOC117576534</name>
</gene>
<dbReference type="SMART" id="SM00591">
    <property type="entry name" value="RWD"/>
    <property type="match status" value="1"/>
</dbReference>
<dbReference type="InterPro" id="IPR008271">
    <property type="entry name" value="Ser/Thr_kinase_AS"/>
</dbReference>
<evidence type="ECO:0000313" key="15">
    <source>
        <dbReference type="RefSeq" id="XP_034117249.2"/>
    </source>
</evidence>
<evidence type="ECO:0000256" key="5">
    <source>
        <dbReference type="ARBA" id="ARBA00022777"/>
    </source>
</evidence>
<proteinExistence type="inferred from homology"/>
<keyword evidence="14" id="KW-1185">Reference proteome</keyword>
<accession>A0A6P8XVE0</accession>
<evidence type="ECO:0000256" key="9">
    <source>
        <dbReference type="ARBA" id="ARBA00048679"/>
    </source>
</evidence>
<reference evidence="15" key="1">
    <citation type="submission" date="2025-08" db="UniProtKB">
        <authorList>
            <consortium name="RefSeq"/>
        </authorList>
    </citation>
    <scope>IDENTIFICATION</scope>
    <source>
        <strain evidence="15">15112-1751.03</strain>
        <tissue evidence="15">Whole Adult</tissue>
    </source>
</reference>
<dbReference type="OrthoDB" id="6778822at2759"/>
<keyword evidence="6" id="KW-0067">ATP-binding</keyword>
<evidence type="ECO:0000256" key="11">
    <source>
        <dbReference type="SAM" id="MobiDB-lite"/>
    </source>
</evidence>
<dbReference type="EC" id="2.7.11.1" evidence="1"/>
<comment type="catalytic activity">
    <reaction evidence="9">
        <text>L-seryl-[protein] + ATP = O-phospho-L-seryl-[protein] + ADP + H(+)</text>
        <dbReference type="Rhea" id="RHEA:17989"/>
        <dbReference type="Rhea" id="RHEA-COMP:9863"/>
        <dbReference type="Rhea" id="RHEA-COMP:11604"/>
        <dbReference type="ChEBI" id="CHEBI:15378"/>
        <dbReference type="ChEBI" id="CHEBI:29999"/>
        <dbReference type="ChEBI" id="CHEBI:30616"/>
        <dbReference type="ChEBI" id="CHEBI:83421"/>
        <dbReference type="ChEBI" id="CHEBI:456216"/>
        <dbReference type="EC" id="2.7.11.1"/>
    </reaction>
</comment>
<dbReference type="CDD" id="cd23823">
    <property type="entry name" value="RWD_GCN2"/>
    <property type="match status" value="1"/>
</dbReference>
<dbReference type="InterPro" id="IPR000719">
    <property type="entry name" value="Prot_kinase_dom"/>
</dbReference>
<dbReference type="Gene3D" id="3.10.110.10">
    <property type="entry name" value="Ubiquitin Conjugating Enzyme"/>
    <property type="match status" value="1"/>
</dbReference>
<feature type="coiled-coil region" evidence="10">
    <location>
        <begin position="91"/>
        <end position="164"/>
    </location>
</feature>
<dbReference type="InterPro" id="IPR016135">
    <property type="entry name" value="UBQ-conjugating_enzyme/RWD"/>
</dbReference>
<dbReference type="Gene3D" id="3.30.930.10">
    <property type="entry name" value="Bira Bifunctional Protein, Domain 2"/>
    <property type="match status" value="1"/>
</dbReference>
<dbReference type="GO" id="GO:0004694">
    <property type="term" value="F:eukaryotic translation initiation factor 2alpha kinase activity"/>
    <property type="evidence" value="ECO:0007669"/>
    <property type="project" value="TreeGrafter"/>
</dbReference>
<feature type="domain" description="Protein kinase" evidence="12">
    <location>
        <begin position="239"/>
        <end position="604"/>
    </location>
</feature>
<evidence type="ECO:0000256" key="4">
    <source>
        <dbReference type="ARBA" id="ARBA00022741"/>
    </source>
</evidence>
<organism evidence="14 15">
    <name type="scientific">Drosophila albomicans</name>
    <name type="common">Fruit fly</name>
    <dbReference type="NCBI Taxonomy" id="7291"/>
    <lineage>
        <taxon>Eukaryota</taxon>
        <taxon>Metazoa</taxon>
        <taxon>Ecdysozoa</taxon>
        <taxon>Arthropoda</taxon>
        <taxon>Hexapoda</taxon>
        <taxon>Insecta</taxon>
        <taxon>Pterygota</taxon>
        <taxon>Neoptera</taxon>
        <taxon>Endopterygota</taxon>
        <taxon>Diptera</taxon>
        <taxon>Brachycera</taxon>
        <taxon>Muscomorpha</taxon>
        <taxon>Ephydroidea</taxon>
        <taxon>Drosophilidae</taxon>
        <taxon>Drosophila</taxon>
    </lineage>
</organism>
<dbReference type="PANTHER" id="PTHR11042">
    <property type="entry name" value="EUKARYOTIC TRANSLATION INITIATION FACTOR 2-ALPHA KINASE EIF2-ALPHA KINASE -RELATED"/>
    <property type="match status" value="1"/>
</dbReference>
<protein>
    <recommendedName>
        <fullName evidence="1">non-specific serine/threonine protein kinase</fullName>
        <ecNumber evidence="1">2.7.11.1</ecNumber>
    </recommendedName>
</protein>
<evidence type="ECO:0000259" key="12">
    <source>
        <dbReference type="PROSITE" id="PS50011"/>
    </source>
</evidence>
<dbReference type="PROSITE" id="PS50011">
    <property type="entry name" value="PROTEIN_KINASE_DOM"/>
    <property type="match status" value="1"/>
</dbReference>
<dbReference type="InterPro" id="IPR045864">
    <property type="entry name" value="aa-tRNA-synth_II/BPL/LPL"/>
</dbReference>
<sequence length="1289" mass="145146">MAAKESFRERQTQELEVIKSIFSTDVEDLRPQSDPTQWKPTDIRILLSPLRDSSNGLPQAYVCTKLHVTCPSKYPKLAPKIMLEESKGMSDQLLESLLNQLQEQSQQLRGEVMIYELAQTVQAFLLQHNKPPKGSFYDEMLQAKQKREQEQLDMQKQKETLERQTLIDEVERRKEIFKTEAKRRGEPRRSMSESNNRHPSSSESSENSSPYYRGHTYPNKCLDHRNTETLYFHKMGRQIQRGCCLGHSQRGCIAYSGVDMHSGQLLYITEWNVKYAQLEQPCSGGNGKCHWSAEPKCAGNHRVDELIATIEKQVATLAQLQHKNLIQYECVLCIKRKEGLLVYLVQDFLLGTSVFSISSTLGWCMDGARMVARGVLDDEADNDKEEKTNSPHPQMQVMYIQMEFCEKCTLRTAIDDNLFENTDRLWRLFREIAEGLSHIHQQGMIHRDLKPVNIFLDSHDQIKIGDFGLATTSFLALQSHAEYPTHSATQHVTSTEDNTGTGKVGTTLYVAPELTGNASKSVYNQKVDMYTLGIILFEMCQPPFDTSMERAQTIMALRTTSIVIPDKMLQDAKNEKTIKMLRWLLNHDPAQRPTAEELLVSDLVPPAELEANELQEMLRHALANPQSKAYKNLVARCLQQESDEVLEHTYHLSSSRAMKSWNSAIVIDDIVSLNPLIEFVKGKVVNVFRKHGAIEVDSPLLSPLSSRNCSANANPNAVHLMTHSGCVVLLPCDLRTQFARHVTMNGVNLIRRYCVDRVYREERVFNFHPKQNYECCFDIVTPSTNSQLVDAELLSLAFEITSELPRLKERNISIRMNHTNLLRAILIFCNVPKSQYGTLFEGFMDFIEGRISRFQFHSSITVIMEKSRTSAQTLMDMLLANFLLTNSRSSVDESALKSLMRGKGEAASLARGALRELETVVALAFSLGVKCPINIWAGLPISFERASNGGIVWQMTADLKPNRSGHPSVLAMGERYDAMLHEFQKQAQSFNPALPTRGVLSGAGLSFSLDKLVAAVGMEYAKDCRAIDIGICVCGTRTPLKDVTYIMRLLWSAGIRCGIVETASGCGEEAQDLARLGALHVILVAENGALRVRSFDRDRFQERHVTRPELAEFIQKMMRSEAANGGAVVDYSSQMSNMSNSGGGGRGENGLSTSGSSANIKSSYGQLPNLQVIFLTHDKPTANYKRRLENQVAHQMSSTLGQFVKQETFVVLVVDLPPAVLNAIVGAINPREMRKKETEPEMNFVIERFPKYKRYISEINEEVVDLLSDAKTPIVALYSISDSYYRVII</sequence>
<dbReference type="GO" id="GO:0005524">
    <property type="term" value="F:ATP binding"/>
    <property type="evidence" value="ECO:0007669"/>
    <property type="project" value="UniProtKB-KW"/>
</dbReference>
<dbReference type="FunFam" id="3.30.930.10:FF:000113">
    <property type="entry name" value="eIF-2-alpha kinase GCN2"/>
    <property type="match status" value="1"/>
</dbReference>
<feature type="domain" description="RWD" evidence="13">
    <location>
        <begin position="13"/>
        <end position="128"/>
    </location>
</feature>
<dbReference type="PROSITE" id="PS00108">
    <property type="entry name" value="PROTEIN_KINASE_ST"/>
    <property type="match status" value="1"/>
</dbReference>
<dbReference type="Proteomes" id="UP000515160">
    <property type="component" value="Chromosome 2R"/>
</dbReference>
<evidence type="ECO:0000259" key="13">
    <source>
        <dbReference type="PROSITE" id="PS50908"/>
    </source>
</evidence>
<dbReference type="CDD" id="cd14046">
    <property type="entry name" value="STKc_EIF2AK4_GCN2_rpt2"/>
    <property type="match status" value="1"/>
</dbReference>
<dbReference type="InterPro" id="IPR011009">
    <property type="entry name" value="Kinase-like_dom_sf"/>
</dbReference>
<dbReference type="FunFam" id="3.10.110.10:FF:000050">
    <property type="entry name" value="eIF-2-alpha kinase GCN2"/>
    <property type="match status" value="1"/>
</dbReference>
<evidence type="ECO:0000256" key="2">
    <source>
        <dbReference type="ARBA" id="ARBA00022527"/>
    </source>
</evidence>
<feature type="region of interest" description="Disordered" evidence="11">
    <location>
        <begin position="1134"/>
        <end position="1157"/>
    </location>
</feature>
<name>A0A6P8XVE0_DROAB</name>
<evidence type="ECO:0000256" key="10">
    <source>
        <dbReference type="SAM" id="Coils"/>
    </source>
</evidence>
<dbReference type="GO" id="GO:0005829">
    <property type="term" value="C:cytosol"/>
    <property type="evidence" value="ECO:0007669"/>
    <property type="project" value="TreeGrafter"/>
</dbReference>
<dbReference type="Gene3D" id="1.10.510.10">
    <property type="entry name" value="Transferase(Phosphotransferase) domain 1"/>
    <property type="match status" value="1"/>
</dbReference>
<dbReference type="GO" id="GO:1990625">
    <property type="term" value="P:negative regulation of cytoplasmic translational initiation in response to stress"/>
    <property type="evidence" value="ECO:0007669"/>
    <property type="project" value="TreeGrafter"/>
</dbReference>
<feature type="compositionally biased region" description="Basic and acidic residues" evidence="11">
    <location>
        <begin position="178"/>
        <end position="191"/>
    </location>
</feature>
<dbReference type="CTD" id="43709"/>
<evidence type="ECO:0000256" key="3">
    <source>
        <dbReference type="ARBA" id="ARBA00022679"/>
    </source>
</evidence>
<dbReference type="GeneID" id="117576534"/>
<dbReference type="RefSeq" id="XP_034117249.2">
    <property type="nucleotide sequence ID" value="XM_034261358.2"/>
</dbReference>
<dbReference type="SUPFAM" id="SSF54495">
    <property type="entry name" value="UBC-like"/>
    <property type="match status" value="1"/>
</dbReference>
<comment type="similarity">
    <text evidence="7">Belongs to the protein kinase superfamily. Ser/Thr protein kinase family. GCN2 subfamily.</text>
</comment>
<keyword evidence="3" id="KW-0808">Transferase</keyword>
<dbReference type="Pfam" id="PF00069">
    <property type="entry name" value="Pkinase"/>
    <property type="match status" value="1"/>
</dbReference>
<evidence type="ECO:0000313" key="14">
    <source>
        <dbReference type="Proteomes" id="UP000515160"/>
    </source>
</evidence>
<evidence type="ECO:0000256" key="7">
    <source>
        <dbReference type="ARBA" id="ARBA00037982"/>
    </source>
</evidence>
<dbReference type="SMART" id="SM00220">
    <property type="entry name" value="S_TKc"/>
    <property type="match status" value="1"/>
</dbReference>
<keyword evidence="5 15" id="KW-0418">Kinase</keyword>
<dbReference type="GO" id="GO:0009893">
    <property type="term" value="P:positive regulation of metabolic process"/>
    <property type="evidence" value="ECO:0007669"/>
    <property type="project" value="UniProtKB-ARBA"/>
</dbReference>
<evidence type="ECO:0000256" key="8">
    <source>
        <dbReference type="ARBA" id="ARBA00047899"/>
    </source>
</evidence>
<dbReference type="SUPFAM" id="SSF55681">
    <property type="entry name" value="Class II aaRS and biotin synthetases"/>
    <property type="match status" value="1"/>
</dbReference>
<dbReference type="InterPro" id="IPR050339">
    <property type="entry name" value="CC_SR_Kinase"/>
</dbReference>
<evidence type="ECO:0000256" key="6">
    <source>
        <dbReference type="ARBA" id="ARBA00022840"/>
    </source>
</evidence>
<comment type="catalytic activity">
    <reaction evidence="8">
        <text>L-threonyl-[protein] + ATP = O-phospho-L-threonyl-[protein] + ADP + H(+)</text>
        <dbReference type="Rhea" id="RHEA:46608"/>
        <dbReference type="Rhea" id="RHEA-COMP:11060"/>
        <dbReference type="Rhea" id="RHEA-COMP:11605"/>
        <dbReference type="ChEBI" id="CHEBI:15378"/>
        <dbReference type="ChEBI" id="CHEBI:30013"/>
        <dbReference type="ChEBI" id="CHEBI:30616"/>
        <dbReference type="ChEBI" id="CHEBI:61977"/>
        <dbReference type="ChEBI" id="CHEBI:456216"/>
        <dbReference type="EC" id="2.7.11.1"/>
    </reaction>
</comment>
<keyword evidence="4" id="KW-0547">Nucleotide-binding</keyword>
<dbReference type="SUPFAM" id="SSF56112">
    <property type="entry name" value="Protein kinase-like (PK-like)"/>
    <property type="match status" value="1"/>
</dbReference>
<dbReference type="InterPro" id="IPR006575">
    <property type="entry name" value="RWD_dom"/>
</dbReference>
<dbReference type="PROSITE" id="PS50908">
    <property type="entry name" value="RWD"/>
    <property type="match status" value="1"/>
</dbReference>
<dbReference type="GO" id="GO:0005634">
    <property type="term" value="C:nucleus"/>
    <property type="evidence" value="ECO:0007669"/>
    <property type="project" value="TreeGrafter"/>
</dbReference>
<evidence type="ECO:0000256" key="1">
    <source>
        <dbReference type="ARBA" id="ARBA00012513"/>
    </source>
</evidence>
<feature type="region of interest" description="Disordered" evidence="11">
    <location>
        <begin position="178"/>
        <end position="212"/>
    </location>
</feature>
<dbReference type="Pfam" id="PF05773">
    <property type="entry name" value="RWD"/>
    <property type="match status" value="1"/>
</dbReference>
<keyword evidence="10" id="KW-0175">Coiled coil</keyword>
<dbReference type="PANTHER" id="PTHR11042:SF136">
    <property type="entry name" value="EIF-2-ALPHA KINASE GCN2"/>
    <property type="match status" value="1"/>
</dbReference>
<dbReference type="FunFam" id="1.10.510.10:FF:000938">
    <property type="entry name" value="eIF-2-alpha kinase GCN2"/>
    <property type="match status" value="1"/>
</dbReference>